<name>A0A4C1UY88_EUMVA</name>
<keyword evidence="6" id="KW-1185">Reference proteome</keyword>
<proteinExistence type="predicted"/>
<dbReference type="EMBL" id="BGZK01000246">
    <property type="protein sequence ID" value="GBP31435.1"/>
    <property type="molecule type" value="Genomic_DNA"/>
</dbReference>
<dbReference type="InterPro" id="IPR007588">
    <property type="entry name" value="Znf_FLYWCH"/>
</dbReference>
<keyword evidence="3" id="KW-0862">Zinc</keyword>
<dbReference type="AlphaFoldDB" id="A0A4C1UY88"/>
<evidence type="ECO:0000313" key="6">
    <source>
        <dbReference type="Proteomes" id="UP000299102"/>
    </source>
</evidence>
<dbReference type="Pfam" id="PF04500">
    <property type="entry name" value="FLYWCH"/>
    <property type="match status" value="1"/>
</dbReference>
<protein>
    <recommendedName>
        <fullName evidence="4">FLYWCH-type domain-containing protein</fullName>
    </recommendedName>
</protein>
<organism evidence="5 6">
    <name type="scientific">Eumeta variegata</name>
    <name type="common">Bagworm moth</name>
    <name type="synonym">Eumeta japonica</name>
    <dbReference type="NCBI Taxonomy" id="151549"/>
    <lineage>
        <taxon>Eukaryota</taxon>
        <taxon>Metazoa</taxon>
        <taxon>Ecdysozoa</taxon>
        <taxon>Arthropoda</taxon>
        <taxon>Hexapoda</taxon>
        <taxon>Insecta</taxon>
        <taxon>Pterygota</taxon>
        <taxon>Neoptera</taxon>
        <taxon>Endopterygota</taxon>
        <taxon>Lepidoptera</taxon>
        <taxon>Glossata</taxon>
        <taxon>Ditrysia</taxon>
        <taxon>Tineoidea</taxon>
        <taxon>Psychidae</taxon>
        <taxon>Oiketicinae</taxon>
        <taxon>Eumeta</taxon>
    </lineage>
</organism>
<sequence>MSSCPFSMGIDRWSILYVRLYVESIRVLSISFARFALINRPNVNFTITKSRYGKPVIVHQKYRYNRSTKSFGPKGIWLCSRKSLGCKAKMITVNDKIYEILDGHNH</sequence>
<evidence type="ECO:0000256" key="1">
    <source>
        <dbReference type="ARBA" id="ARBA00022723"/>
    </source>
</evidence>
<dbReference type="GO" id="GO:0008270">
    <property type="term" value="F:zinc ion binding"/>
    <property type="evidence" value="ECO:0007669"/>
    <property type="project" value="UniProtKB-KW"/>
</dbReference>
<keyword evidence="1" id="KW-0479">Metal-binding</keyword>
<feature type="domain" description="FLYWCH-type" evidence="4">
    <location>
        <begin position="48"/>
        <end position="106"/>
    </location>
</feature>
<evidence type="ECO:0000259" key="4">
    <source>
        <dbReference type="Pfam" id="PF04500"/>
    </source>
</evidence>
<dbReference type="OrthoDB" id="6159439at2759"/>
<reference evidence="5 6" key="1">
    <citation type="journal article" date="2019" name="Commun. Biol.">
        <title>The bagworm genome reveals a unique fibroin gene that provides high tensile strength.</title>
        <authorList>
            <person name="Kono N."/>
            <person name="Nakamura H."/>
            <person name="Ohtoshi R."/>
            <person name="Tomita M."/>
            <person name="Numata K."/>
            <person name="Arakawa K."/>
        </authorList>
    </citation>
    <scope>NUCLEOTIDE SEQUENCE [LARGE SCALE GENOMIC DNA]</scope>
</reference>
<gene>
    <name evidence="5" type="ORF">EVAR_17924_1</name>
</gene>
<evidence type="ECO:0000256" key="2">
    <source>
        <dbReference type="ARBA" id="ARBA00022771"/>
    </source>
</evidence>
<accession>A0A4C1UY88</accession>
<dbReference type="Proteomes" id="UP000299102">
    <property type="component" value="Unassembled WGS sequence"/>
</dbReference>
<dbReference type="Gene3D" id="2.20.25.240">
    <property type="match status" value="1"/>
</dbReference>
<evidence type="ECO:0000256" key="3">
    <source>
        <dbReference type="ARBA" id="ARBA00022833"/>
    </source>
</evidence>
<keyword evidence="2" id="KW-0863">Zinc-finger</keyword>
<comment type="caution">
    <text evidence="5">The sequence shown here is derived from an EMBL/GenBank/DDBJ whole genome shotgun (WGS) entry which is preliminary data.</text>
</comment>
<evidence type="ECO:0000313" key="5">
    <source>
        <dbReference type="EMBL" id="GBP31435.1"/>
    </source>
</evidence>